<dbReference type="InterPro" id="IPR010876">
    <property type="entry name" value="C1orf43"/>
</dbReference>
<dbReference type="OrthoDB" id="10388528at2759"/>
<keyword evidence="3" id="KW-1185">Reference proteome</keyword>
<sequence>MMNLPIKIIDIVTILFFSLLVVIIIFIFLQRNIRRFKLRNVRDPHFFTCKSIPKELRDAIQKKHKKSHEYNEPETLLTTPYQNLSDSKTKTFIIRMKAFEVSKNLENALFECGYRRQLATKFEDFIEYLINLNDDFVLDRNSLQEFNKLFVWAMLDPMKFDNEELRKMNKLINIIIERLTLKKPLIKDKILQHKLDLDDDGDCDLNKKFKIIQTQGTKVNNLAKSRSALSQKYHQPQCSFINIEKMKFDEPSSSSEGDAPKSSKLKSQIKNVFNSRKNSIDTNANTNNNNSKQLLVTPKEKVISSSKYEEIKDTSFDSQISMTNRINNNSDYRWSMTNESIKVYDSENEEIPLVKKASPMPKKRSGSQNQPNPTKSIVENIFHTSKSLGEENVGFCPTFETNF</sequence>
<evidence type="ECO:0000313" key="2">
    <source>
        <dbReference type="EMBL" id="RNA17412.1"/>
    </source>
</evidence>
<dbReference type="EMBL" id="REGN01004459">
    <property type="protein sequence ID" value="RNA17412.1"/>
    <property type="molecule type" value="Genomic_DNA"/>
</dbReference>
<name>A0A3M7R1E0_BRAPC</name>
<proteinExistence type="predicted"/>
<evidence type="ECO:0000256" key="1">
    <source>
        <dbReference type="SAM" id="Phobius"/>
    </source>
</evidence>
<keyword evidence="1" id="KW-0472">Membrane</keyword>
<feature type="transmembrane region" description="Helical" evidence="1">
    <location>
        <begin position="6"/>
        <end position="29"/>
    </location>
</feature>
<reference evidence="2 3" key="1">
    <citation type="journal article" date="2018" name="Sci. Rep.">
        <title>Genomic signatures of local adaptation to the degree of environmental predictability in rotifers.</title>
        <authorList>
            <person name="Franch-Gras L."/>
            <person name="Hahn C."/>
            <person name="Garcia-Roger E.M."/>
            <person name="Carmona M.J."/>
            <person name="Serra M."/>
            <person name="Gomez A."/>
        </authorList>
    </citation>
    <scope>NUCLEOTIDE SEQUENCE [LARGE SCALE GENOMIC DNA]</scope>
    <source>
        <strain evidence="2">HYR1</strain>
    </source>
</reference>
<gene>
    <name evidence="2" type="ORF">BpHYR1_026740</name>
</gene>
<organism evidence="2 3">
    <name type="scientific">Brachionus plicatilis</name>
    <name type="common">Marine rotifer</name>
    <name type="synonym">Brachionus muelleri</name>
    <dbReference type="NCBI Taxonomy" id="10195"/>
    <lineage>
        <taxon>Eukaryota</taxon>
        <taxon>Metazoa</taxon>
        <taxon>Spiralia</taxon>
        <taxon>Gnathifera</taxon>
        <taxon>Rotifera</taxon>
        <taxon>Eurotatoria</taxon>
        <taxon>Monogononta</taxon>
        <taxon>Pseudotrocha</taxon>
        <taxon>Ploima</taxon>
        <taxon>Brachionidae</taxon>
        <taxon>Brachionus</taxon>
    </lineage>
</organism>
<dbReference type="Pfam" id="PF07406">
    <property type="entry name" value="NICE-3"/>
    <property type="match status" value="1"/>
</dbReference>
<protein>
    <submittedName>
        <fullName evidence="2">Uncharacterized protein</fullName>
    </submittedName>
</protein>
<accession>A0A3M7R1E0</accession>
<keyword evidence="1" id="KW-0812">Transmembrane</keyword>
<keyword evidence="1" id="KW-1133">Transmembrane helix</keyword>
<dbReference type="AlphaFoldDB" id="A0A3M7R1E0"/>
<comment type="caution">
    <text evidence="2">The sequence shown here is derived from an EMBL/GenBank/DDBJ whole genome shotgun (WGS) entry which is preliminary data.</text>
</comment>
<evidence type="ECO:0000313" key="3">
    <source>
        <dbReference type="Proteomes" id="UP000276133"/>
    </source>
</evidence>
<dbReference type="Proteomes" id="UP000276133">
    <property type="component" value="Unassembled WGS sequence"/>
</dbReference>